<comment type="caution">
    <text evidence="2">The sequence shown here is derived from an EMBL/GenBank/DDBJ whole genome shotgun (WGS) entry which is preliminary data.</text>
</comment>
<proteinExistence type="predicted"/>
<evidence type="ECO:0000313" key="3">
    <source>
        <dbReference type="Proteomes" id="UP000321513"/>
    </source>
</evidence>
<organism evidence="2 3">
    <name type="scientific">Segetibacter aerophilus</name>
    <dbReference type="NCBI Taxonomy" id="670293"/>
    <lineage>
        <taxon>Bacteria</taxon>
        <taxon>Pseudomonadati</taxon>
        <taxon>Bacteroidota</taxon>
        <taxon>Chitinophagia</taxon>
        <taxon>Chitinophagales</taxon>
        <taxon>Chitinophagaceae</taxon>
        <taxon>Segetibacter</taxon>
    </lineage>
</organism>
<gene>
    <name evidence="2" type="ORF">SAE01_44260</name>
</gene>
<dbReference type="Gene3D" id="3.10.450.40">
    <property type="match status" value="1"/>
</dbReference>
<evidence type="ECO:0000259" key="1">
    <source>
        <dbReference type="Pfam" id="PF04965"/>
    </source>
</evidence>
<dbReference type="EMBL" id="BJYT01000033">
    <property type="protein sequence ID" value="GEO11930.1"/>
    <property type="molecule type" value="Genomic_DNA"/>
</dbReference>
<feature type="domain" description="IraD/Gp25-like" evidence="1">
    <location>
        <begin position="31"/>
        <end position="118"/>
    </location>
</feature>
<name>A0A512BIY8_9BACT</name>
<evidence type="ECO:0000313" key="2">
    <source>
        <dbReference type="EMBL" id="GEO11930.1"/>
    </source>
</evidence>
<dbReference type="InterPro" id="IPR007048">
    <property type="entry name" value="IraD/Gp25-like"/>
</dbReference>
<dbReference type="AlphaFoldDB" id="A0A512BIY8"/>
<dbReference type="Pfam" id="PF04965">
    <property type="entry name" value="GPW_gp25"/>
    <property type="match status" value="1"/>
</dbReference>
<dbReference type="SUPFAM" id="SSF160719">
    <property type="entry name" value="gpW/gp25-like"/>
    <property type="match status" value="1"/>
</dbReference>
<protein>
    <submittedName>
        <fullName evidence="2">Baseplate protein</fullName>
    </submittedName>
</protein>
<dbReference type="Proteomes" id="UP000321513">
    <property type="component" value="Unassembled WGS sequence"/>
</dbReference>
<reference evidence="2 3" key="1">
    <citation type="submission" date="2019-07" db="EMBL/GenBank/DDBJ databases">
        <title>Whole genome shotgun sequence of Segetibacter aerophilus NBRC 106135.</title>
        <authorList>
            <person name="Hosoyama A."/>
            <person name="Uohara A."/>
            <person name="Ohji S."/>
            <person name="Ichikawa N."/>
        </authorList>
    </citation>
    <scope>NUCLEOTIDE SEQUENCE [LARGE SCALE GENOMIC DNA]</scope>
    <source>
        <strain evidence="2 3">NBRC 106135</strain>
    </source>
</reference>
<accession>A0A512BIY8</accession>
<dbReference type="RefSeq" id="WP_147206057.1">
    <property type="nucleotide sequence ID" value="NZ_BJYT01000033.1"/>
</dbReference>
<keyword evidence="3" id="KW-1185">Reference proteome</keyword>
<dbReference type="OrthoDB" id="9802846at2"/>
<sequence>MNDNLQFIGTGWSFPPAFDKATGNTAMTTGVEDIFGSLHILFSTTLGERVMRPEYGCNLKDYVFDPANTAMEAYIKKLVEDAIIYFEPRITLEKVGVDFQNLEGIMWIKIDFRIDATNSRANYVYPYYLKEGTNI</sequence>